<dbReference type="Proteomes" id="UP000308652">
    <property type="component" value="Unassembled WGS sequence"/>
</dbReference>
<evidence type="ECO:0000256" key="6">
    <source>
        <dbReference type="SAM" id="Phobius"/>
    </source>
</evidence>
<reference evidence="8 9" key="1">
    <citation type="journal article" date="2019" name="Nat. Ecol. Evol.">
        <title>Megaphylogeny resolves global patterns of mushroom evolution.</title>
        <authorList>
            <person name="Varga T."/>
            <person name="Krizsan K."/>
            <person name="Foldi C."/>
            <person name="Dima B."/>
            <person name="Sanchez-Garcia M."/>
            <person name="Sanchez-Ramirez S."/>
            <person name="Szollosi G.J."/>
            <person name="Szarkandi J.G."/>
            <person name="Papp V."/>
            <person name="Albert L."/>
            <person name="Andreopoulos W."/>
            <person name="Angelini C."/>
            <person name="Antonin V."/>
            <person name="Barry K.W."/>
            <person name="Bougher N.L."/>
            <person name="Buchanan P."/>
            <person name="Buyck B."/>
            <person name="Bense V."/>
            <person name="Catcheside P."/>
            <person name="Chovatia M."/>
            <person name="Cooper J."/>
            <person name="Damon W."/>
            <person name="Desjardin D."/>
            <person name="Finy P."/>
            <person name="Geml J."/>
            <person name="Haridas S."/>
            <person name="Hughes K."/>
            <person name="Justo A."/>
            <person name="Karasinski D."/>
            <person name="Kautmanova I."/>
            <person name="Kiss B."/>
            <person name="Kocsube S."/>
            <person name="Kotiranta H."/>
            <person name="LaButti K.M."/>
            <person name="Lechner B.E."/>
            <person name="Liimatainen K."/>
            <person name="Lipzen A."/>
            <person name="Lukacs Z."/>
            <person name="Mihaltcheva S."/>
            <person name="Morgado L.N."/>
            <person name="Niskanen T."/>
            <person name="Noordeloos M.E."/>
            <person name="Ohm R.A."/>
            <person name="Ortiz-Santana B."/>
            <person name="Ovrebo C."/>
            <person name="Racz N."/>
            <person name="Riley R."/>
            <person name="Savchenko A."/>
            <person name="Shiryaev A."/>
            <person name="Soop K."/>
            <person name="Spirin V."/>
            <person name="Szebenyi C."/>
            <person name="Tomsovsky M."/>
            <person name="Tulloss R.E."/>
            <person name="Uehling J."/>
            <person name="Grigoriev I.V."/>
            <person name="Vagvolgyi C."/>
            <person name="Papp T."/>
            <person name="Martin F.M."/>
            <person name="Miettinen O."/>
            <person name="Hibbett D.S."/>
            <person name="Nagy L.G."/>
        </authorList>
    </citation>
    <scope>NUCLEOTIDE SEQUENCE [LARGE SCALE GENOMIC DNA]</scope>
    <source>
        <strain evidence="8 9">CBS 166.37</strain>
    </source>
</reference>
<feature type="region of interest" description="Disordered" evidence="5">
    <location>
        <begin position="350"/>
        <end position="379"/>
    </location>
</feature>
<gene>
    <name evidence="8" type="ORF">BDQ12DRAFT_672844</name>
</gene>
<proteinExistence type="predicted"/>
<dbReference type="STRING" id="68775.A0A5C3MG66"/>
<evidence type="ECO:0000256" key="4">
    <source>
        <dbReference type="ARBA" id="ARBA00023136"/>
    </source>
</evidence>
<feature type="compositionally biased region" description="Polar residues" evidence="5">
    <location>
        <begin position="360"/>
        <end position="369"/>
    </location>
</feature>
<feature type="transmembrane region" description="Helical" evidence="6">
    <location>
        <begin position="118"/>
        <end position="140"/>
    </location>
</feature>
<feature type="transmembrane region" description="Helical" evidence="6">
    <location>
        <begin position="20"/>
        <end position="43"/>
    </location>
</feature>
<keyword evidence="9" id="KW-1185">Reference proteome</keyword>
<evidence type="ECO:0000259" key="7">
    <source>
        <dbReference type="PROSITE" id="PS51380"/>
    </source>
</evidence>
<evidence type="ECO:0000256" key="3">
    <source>
        <dbReference type="ARBA" id="ARBA00022989"/>
    </source>
</evidence>
<dbReference type="Pfam" id="PF03124">
    <property type="entry name" value="EXS"/>
    <property type="match status" value="1"/>
</dbReference>
<dbReference type="PROSITE" id="PS51380">
    <property type="entry name" value="EXS"/>
    <property type="match status" value="1"/>
</dbReference>
<feature type="transmembrane region" description="Helical" evidence="6">
    <location>
        <begin position="84"/>
        <end position="103"/>
    </location>
</feature>
<dbReference type="GO" id="GO:0005737">
    <property type="term" value="C:cytoplasm"/>
    <property type="evidence" value="ECO:0007669"/>
    <property type="project" value="TreeGrafter"/>
</dbReference>
<sequence>MNGTHFNSIELPIVSFPLPYRVLILAGLGILGWAMNLHGLDFLSIDVISAMELRTEGYLGRSPIPTHHRIGFAHRAETAALYNATYRVFAAYSVFCFLSWSFFEVSTGGDIFLLDSYGYIPAVTALSLLIVLICPFNVLFKSERDKFLQTIRRCLFSSMDAPVYFSDVVFADIGTSFAKVFGDVWLSLGMLLPGNSMLVPPTMHGWMRWVLPTVMSFPYAVRFRQCLIEYNLPSNESRRPLYNALKYATSFPVIYLSAAQRLVVIDLVKVKGDGVIDEPWHGEHHLFRLWLLAAAVNSIYSFWWDVTNDWGLEMFKLNSPELQQSIQRRPSPPRRLMLPHLHSGTPLISRESLDSEVSEDNTSSITLNDPPNPRQHRRPKYPWGLRQTLLYPLPVYPLLVFFNFILRMAWSIKLSSHLYSERDGSVAFFWLEIAEMARRWLWVFIRVEWEVIKKSREGNPKGRFEDENDLRYEMLPTTPDGLLVQS</sequence>
<evidence type="ECO:0000313" key="8">
    <source>
        <dbReference type="EMBL" id="TFK44362.1"/>
    </source>
</evidence>
<feature type="domain" description="EXS" evidence="7">
    <location>
        <begin position="202"/>
        <end position="478"/>
    </location>
</feature>
<protein>
    <submittedName>
        <fullName evidence="8">EXS family-domain-containing protein</fullName>
    </submittedName>
</protein>
<evidence type="ECO:0000256" key="2">
    <source>
        <dbReference type="ARBA" id="ARBA00022692"/>
    </source>
</evidence>
<dbReference type="InterPro" id="IPR004342">
    <property type="entry name" value="EXS_C"/>
</dbReference>
<keyword evidence="3 6" id="KW-1133">Transmembrane helix</keyword>
<dbReference type="AlphaFoldDB" id="A0A5C3MG66"/>
<dbReference type="PANTHER" id="PTHR10783:SF46">
    <property type="entry name" value="PROTEIN ERD1 HOMOLOG 2"/>
    <property type="match status" value="1"/>
</dbReference>
<organism evidence="8 9">
    <name type="scientific">Crucibulum laeve</name>
    <dbReference type="NCBI Taxonomy" id="68775"/>
    <lineage>
        <taxon>Eukaryota</taxon>
        <taxon>Fungi</taxon>
        <taxon>Dikarya</taxon>
        <taxon>Basidiomycota</taxon>
        <taxon>Agaricomycotina</taxon>
        <taxon>Agaricomycetes</taxon>
        <taxon>Agaricomycetidae</taxon>
        <taxon>Agaricales</taxon>
        <taxon>Agaricineae</taxon>
        <taxon>Nidulariaceae</taxon>
        <taxon>Crucibulum</taxon>
    </lineage>
</organism>
<feature type="transmembrane region" description="Helical" evidence="6">
    <location>
        <begin position="389"/>
        <end position="410"/>
    </location>
</feature>
<dbReference type="OrthoDB" id="2159384at2759"/>
<evidence type="ECO:0000256" key="1">
    <source>
        <dbReference type="ARBA" id="ARBA00004141"/>
    </source>
</evidence>
<name>A0A5C3MG66_9AGAR</name>
<comment type="subcellular location">
    <subcellularLocation>
        <location evidence="1">Membrane</location>
        <topology evidence="1">Multi-pass membrane protein</topology>
    </subcellularLocation>
</comment>
<dbReference type="PANTHER" id="PTHR10783">
    <property type="entry name" value="XENOTROPIC AND POLYTROPIC RETROVIRUS RECEPTOR 1-RELATED"/>
    <property type="match status" value="1"/>
</dbReference>
<keyword evidence="4 6" id="KW-0472">Membrane</keyword>
<dbReference type="GO" id="GO:0016020">
    <property type="term" value="C:membrane"/>
    <property type="evidence" value="ECO:0007669"/>
    <property type="project" value="UniProtKB-SubCell"/>
</dbReference>
<evidence type="ECO:0000256" key="5">
    <source>
        <dbReference type="SAM" id="MobiDB-lite"/>
    </source>
</evidence>
<keyword evidence="2 6" id="KW-0812">Transmembrane</keyword>
<dbReference type="EMBL" id="ML213590">
    <property type="protein sequence ID" value="TFK44362.1"/>
    <property type="molecule type" value="Genomic_DNA"/>
</dbReference>
<evidence type="ECO:0000313" key="9">
    <source>
        <dbReference type="Proteomes" id="UP000308652"/>
    </source>
</evidence>
<accession>A0A5C3MG66</accession>